<organism evidence="1 2">
    <name type="scientific">Aureobasidium melanogenum</name>
    <name type="common">Aureobasidium pullulans var. melanogenum</name>
    <dbReference type="NCBI Taxonomy" id="46634"/>
    <lineage>
        <taxon>Eukaryota</taxon>
        <taxon>Fungi</taxon>
        <taxon>Dikarya</taxon>
        <taxon>Ascomycota</taxon>
        <taxon>Pezizomycotina</taxon>
        <taxon>Dothideomycetes</taxon>
        <taxon>Dothideomycetidae</taxon>
        <taxon>Dothideales</taxon>
        <taxon>Saccotheciaceae</taxon>
        <taxon>Aureobasidium</taxon>
    </lineage>
</organism>
<evidence type="ECO:0000313" key="1">
    <source>
        <dbReference type="EMBL" id="KAH0227469.1"/>
    </source>
</evidence>
<evidence type="ECO:0000313" key="2">
    <source>
        <dbReference type="Proteomes" id="UP000767238"/>
    </source>
</evidence>
<feature type="non-terminal residue" evidence="1">
    <location>
        <position position="212"/>
    </location>
</feature>
<dbReference type="AlphaFoldDB" id="A0A9P8K9L0"/>
<protein>
    <submittedName>
        <fullName evidence="1">Uncharacterized protein</fullName>
    </submittedName>
</protein>
<name>A0A9P8K9L0_AURME</name>
<sequence length="212" mass="24702">MSTGAFACPWGWVIYRTVYTPESDLLWPRAINTMNNYLACSLQKTLIESGSEEDYETMIAELKNFWMEDASLFDQATFENLRTHFASWLQTQDIEDEEGDKMLPCVRFWTFLVIDETNLRRIADAPHPNSNLVKASAKRAPMIKVVSAQRDERRLPGRTRRGPHNGEDGKISPGWLNCRILYLRELWEKVDEYMALYEICPNDFEGEPLWEP</sequence>
<dbReference type="Proteomes" id="UP000767238">
    <property type="component" value="Unassembled WGS sequence"/>
</dbReference>
<dbReference type="EMBL" id="JAHFYH010000010">
    <property type="protein sequence ID" value="KAH0227469.1"/>
    <property type="molecule type" value="Genomic_DNA"/>
</dbReference>
<accession>A0A9P8K9L0</accession>
<proteinExistence type="predicted"/>
<reference evidence="1" key="1">
    <citation type="journal article" date="2021" name="J Fungi (Basel)">
        <title>Virulence traits and population genomics of the black yeast Aureobasidium melanogenum.</title>
        <authorList>
            <person name="Cernosa A."/>
            <person name="Sun X."/>
            <person name="Gostincar C."/>
            <person name="Fang C."/>
            <person name="Gunde-Cimerman N."/>
            <person name="Song Z."/>
        </authorList>
    </citation>
    <scope>NUCLEOTIDE SEQUENCE</scope>
    <source>
        <strain evidence="1">EXF-8016</strain>
    </source>
</reference>
<dbReference type="OrthoDB" id="6499973at2759"/>
<gene>
    <name evidence="1" type="ORF">KCV03_g2207</name>
</gene>
<reference evidence="1" key="2">
    <citation type="submission" date="2021-08" db="EMBL/GenBank/DDBJ databases">
        <authorList>
            <person name="Gostincar C."/>
            <person name="Sun X."/>
            <person name="Song Z."/>
            <person name="Gunde-Cimerman N."/>
        </authorList>
    </citation>
    <scope>NUCLEOTIDE SEQUENCE</scope>
    <source>
        <strain evidence="1">EXF-8016</strain>
    </source>
</reference>
<comment type="caution">
    <text evidence="1">The sequence shown here is derived from an EMBL/GenBank/DDBJ whole genome shotgun (WGS) entry which is preliminary data.</text>
</comment>